<name>A0ABQ9GN25_9NEOP</name>
<gene>
    <name evidence="1" type="ORF">PR048_024238</name>
</gene>
<dbReference type="EMBL" id="JARBHB010000010">
    <property type="protein sequence ID" value="KAJ8873421.1"/>
    <property type="molecule type" value="Genomic_DNA"/>
</dbReference>
<dbReference type="Proteomes" id="UP001159363">
    <property type="component" value="Chromosome 9"/>
</dbReference>
<reference evidence="1 2" key="1">
    <citation type="submission" date="2023-02" db="EMBL/GenBank/DDBJ databases">
        <title>LHISI_Scaffold_Assembly.</title>
        <authorList>
            <person name="Stuart O.P."/>
            <person name="Cleave R."/>
            <person name="Magrath M.J.L."/>
            <person name="Mikheyev A.S."/>
        </authorList>
    </citation>
    <scope>NUCLEOTIDE SEQUENCE [LARGE SCALE GENOMIC DNA]</scope>
    <source>
        <strain evidence="1">Daus_M_001</strain>
        <tissue evidence="1">Leg muscle</tissue>
    </source>
</reference>
<organism evidence="1 2">
    <name type="scientific">Dryococelus australis</name>
    <dbReference type="NCBI Taxonomy" id="614101"/>
    <lineage>
        <taxon>Eukaryota</taxon>
        <taxon>Metazoa</taxon>
        <taxon>Ecdysozoa</taxon>
        <taxon>Arthropoda</taxon>
        <taxon>Hexapoda</taxon>
        <taxon>Insecta</taxon>
        <taxon>Pterygota</taxon>
        <taxon>Neoptera</taxon>
        <taxon>Polyneoptera</taxon>
        <taxon>Phasmatodea</taxon>
        <taxon>Verophasmatodea</taxon>
        <taxon>Anareolatae</taxon>
        <taxon>Phasmatidae</taxon>
        <taxon>Eurycanthinae</taxon>
        <taxon>Dryococelus</taxon>
    </lineage>
</organism>
<comment type="caution">
    <text evidence="1">The sequence shown here is derived from an EMBL/GenBank/DDBJ whole genome shotgun (WGS) entry which is preliminary data.</text>
</comment>
<evidence type="ECO:0000313" key="1">
    <source>
        <dbReference type="EMBL" id="KAJ8873421.1"/>
    </source>
</evidence>
<evidence type="ECO:0000313" key="2">
    <source>
        <dbReference type="Proteomes" id="UP001159363"/>
    </source>
</evidence>
<keyword evidence="2" id="KW-1185">Reference proteome</keyword>
<accession>A0ABQ9GN25</accession>
<proteinExistence type="predicted"/>
<protein>
    <submittedName>
        <fullName evidence="1">Uncharacterized protein</fullName>
    </submittedName>
</protein>
<sequence>MGAAWLLPAVKTWAAFPSLVRHLNHVTPASQSRTTRVPFQDIIYRRTVRLLASHHGRLTPRFSRVGIVPDDAAGQRVFSGISRFPRACIPTLLCSHLTSPSYTPSEGSLVQAVHEGKSGDINLVCDGVFRQVVELWPVHILTTLIGSQDLIVKSRPTLSTQLFVTVCQHAQNSVYMRYMAPPRKSYLSQPHSPPPLPPVRCGGGEVVRLLTSHLGGPGSNPREVTSVFSHLGIAPDDAADRRVVSCIYHCIRRRSITP</sequence>